<sequence>MEWRSAYSSTDAICLQQRFAIAFNTSASRSPYSSTSLSPLTPALRYRIRSRPSNI</sequence>
<proteinExistence type="predicted"/>
<dbReference type="RefSeq" id="WP_271733463.1">
    <property type="nucleotide sequence ID" value="NZ_JANQDP010000136.1"/>
</dbReference>
<evidence type="ECO:0000313" key="2">
    <source>
        <dbReference type="Proteomes" id="UP001212499"/>
    </source>
</evidence>
<dbReference type="Proteomes" id="UP001212499">
    <property type="component" value="Unassembled WGS sequence"/>
</dbReference>
<protein>
    <submittedName>
        <fullName evidence="1">Uncharacterized protein</fullName>
    </submittedName>
</protein>
<keyword evidence="2" id="KW-1185">Reference proteome</keyword>
<accession>A0ABT5ATL6</accession>
<gene>
    <name evidence="1" type="ORF">PN457_11480</name>
</gene>
<organism evidence="1 2">
    <name type="scientific">Anabaenopsis arnoldii</name>
    <dbReference type="NCBI Taxonomy" id="2152938"/>
    <lineage>
        <taxon>Bacteria</taxon>
        <taxon>Bacillati</taxon>
        <taxon>Cyanobacteriota</taxon>
        <taxon>Cyanophyceae</taxon>
        <taxon>Nostocales</taxon>
        <taxon>Nodulariaceae</taxon>
        <taxon>Anabaenopsis</taxon>
    </lineage>
</organism>
<comment type="caution">
    <text evidence="1">The sequence shown here is derived from an EMBL/GenBank/DDBJ whole genome shotgun (WGS) entry which is preliminary data.</text>
</comment>
<dbReference type="EMBL" id="JAQMUH010000130">
    <property type="protein sequence ID" value="MDB9540272.1"/>
    <property type="molecule type" value="Genomic_DNA"/>
</dbReference>
<name>A0ABT5ATL6_9CYAN</name>
<reference evidence="1 2" key="1">
    <citation type="submission" date="2023-01" db="EMBL/GenBank/DDBJ databases">
        <title>Genomes from the Australian National Cyanobacteria Reference Collection.</title>
        <authorList>
            <person name="Willis A."/>
            <person name="Lee E.M.F."/>
        </authorList>
    </citation>
    <scope>NUCLEOTIDE SEQUENCE [LARGE SCALE GENOMIC DNA]</scope>
    <source>
        <strain evidence="1 2">CS-1033</strain>
    </source>
</reference>
<evidence type="ECO:0000313" key="1">
    <source>
        <dbReference type="EMBL" id="MDB9540272.1"/>
    </source>
</evidence>